<sequence length="130" mass="14114">MKIMLAYDGSDAAKEASELAHKHAKAFNGSVYIVTSLGSSHDVPKKDFEAAEQDLNSAENLLKENNITCETHLLVHGLSPGEDLVQFAEANQIDEIILGVRERSKVGKLLLGSTAHYVIMKAPCPVVTIR</sequence>
<reference evidence="3" key="1">
    <citation type="journal article" date="2021" name="Microb. Physiol.">
        <title>Proteogenomic Insights into the Physiology of Marine, Sulfate-Reducing, Filamentous Desulfonema limicola and Desulfonema magnum.</title>
        <authorList>
            <person name="Schnaars V."/>
            <person name="Wohlbrand L."/>
            <person name="Scheve S."/>
            <person name="Hinrichs C."/>
            <person name="Reinhardt R."/>
            <person name="Rabus R."/>
        </authorList>
    </citation>
    <scope>NUCLEOTIDE SEQUENCE</scope>
    <source>
        <strain evidence="3">4be13</strain>
    </source>
</reference>
<organism evidence="3 4">
    <name type="scientific">Desulfonema magnum</name>
    <dbReference type="NCBI Taxonomy" id="45655"/>
    <lineage>
        <taxon>Bacteria</taxon>
        <taxon>Pseudomonadati</taxon>
        <taxon>Thermodesulfobacteriota</taxon>
        <taxon>Desulfobacteria</taxon>
        <taxon>Desulfobacterales</taxon>
        <taxon>Desulfococcaceae</taxon>
        <taxon>Desulfonema</taxon>
    </lineage>
</organism>
<gene>
    <name evidence="3" type="ORF">dnm_076010</name>
</gene>
<evidence type="ECO:0000313" key="3">
    <source>
        <dbReference type="EMBL" id="QTA91532.1"/>
    </source>
</evidence>
<dbReference type="InterPro" id="IPR006016">
    <property type="entry name" value="UspA"/>
</dbReference>
<comment type="similarity">
    <text evidence="1">Belongs to the universal stress protein A family.</text>
</comment>
<dbReference type="AlphaFoldDB" id="A0A975BU17"/>
<dbReference type="CDD" id="cd00293">
    <property type="entry name" value="USP-like"/>
    <property type="match status" value="1"/>
</dbReference>
<feature type="domain" description="UspA" evidence="2">
    <location>
        <begin position="2"/>
        <end position="130"/>
    </location>
</feature>
<protein>
    <submittedName>
        <fullName evidence="3">Universal stress protein family protein</fullName>
    </submittedName>
</protein>
<dbReference type="SUPFAM" id="SSF52402">
    <property type="entry name" value="Adenine nucleotide alpha hydrolases-like"/>
    <property type="match status" value="1"/>
</dbReference>
<proteinExistence type="inferred from homology"/>
<dbReference type="PANTHER" id="PTHR46268:SF6">
    <property type="entry name" value="UNIVERSAL STRESS PROTEIN UP12"/>
    <property type="match status" value="1"/>
</dbReference>
<name>A0A975BU17_9BACT</name>
<keyword evidence="4" id="KW-1185">Reference proteome</keyword>
<evidence type="ECO:0000259" key="2">
    <source>
        <dbReference type="Pfam" id="PF00582"/>
    </source>
</evidence>
<accession>A0A975BU17</accession>
<dbReference type="PRINTS" id="PR01438">
    <property type="entry name" value="UNVRSLSTRESS"/>
</dbReference>
<dbReference type="InterPro" id="IPR006015">
    <property type="entry name" value="Universal_stress_UspA"/>
</dbReference>
<dbReference type="Gene3D" id="3.40.50.620">
    <property type="entry name" value="HUPs"/>
    <property type="match status" value="1"/>
</dbReference>
<dbReference type="KEGG" id="dmm:dnm_076010"/>
<evidence type="ECO:0000256" key="1">
    <source>
        <dbReference type="ARBA" id="ARBA00008791"/>
    </source>
</evidence>
<evidence type="ECO:0000313" key="4">
    <source>
        <dbReference type="Proteomes" id="UP000663722"/>
    </source>
</evidence>
<dbReference type="Proteomes" id="UP000663722">
    <property type="component" value="Chromosome"/>
</dbReference>
<dbReference type="PANTHER" id="PTHR46268">
    <property type="entry name" value="STRESS RESPONSE PROTEIN NHAX"/>
    <property type="match status" value="1"/>
</dbReference>
<dbReference type="InterPro" id="IPR014729">
    <property type="entry name" value="Rossmann-like_a/b/a_fold"/>
</dbReference>
<dbReference type="RefSeq" id="WP_207679274.1">
    <property type="nucleotide sequence ID" value="NZ_CP061800.1"/>
</dbReference>
<dbReference type="EMBL" id="CP061800">
    <property type="protein sequence ID" value="QTA91532.1"/>
    <property type="molecule type" value="Genomic_DNA"/>
</dbReference>
<dbReference type="Pfam" id="PF00582">
    <property type="entry name" value="Usp"/>
    <property type="match status" value="1"/>
</dbReference>